<accession>A0A8T0RY36</accession>
<comment type="caution">
    <text evidence="1">The sequence shown here is derived from an EMBL/GenBank/DDBJ whole genome shotgun (WGS) entry which is preliminary data.</text>
</comment>
<protein>
    <recommendedName>
        <fullName evidence="3">Aminotransferase-like plant mobile domain-containing protein</fullName>
    </recommendedName>
</protein>
<evidence type="ECO:0008006" key="3">
    <source>
        <dbReference type="Google" id="ProtNLM"/>
    </source>
</evidence>
<keyword evidence="2" id="KW-1185">Reference proteome</keyword>
<evidence type="ECO:0000313" key="2">
    <source>
        <dbReference type="Proteomes" id="UP000823388"/>
    </source>
</evidence>
<name>A0A8T0RY36_PANVG</name>
<proteinExistence type="predicted"/>
<dbReference type="PANTHER" id="PTHR34835:SF77">
    <property type="entry name" value="OS08G0365200 PROTEIN"/>
    <property type="match status" value="1"/>
</dbReference>
<reference evidence="1 2" key="1">
    <citation type="submission" date="2020-05" db="EMBL/GenBank/DDBJ databases">
        <title>WGS assembly of Panicum virgatum.</title>
        <authorList>
            <person name="Lovell J.T."/>
            <person name="Jenkins J."/>
            <person name="Shu S."/>
            <person name="Juenger T.E."/>
            <person name="Schmutz J."/>
        </authorList>
    </citation>
    <scope>NUCLEOTIDE SEQUENCE [LARGE SCALE GENOMIC DNA]</scope>
    <source>
        <strain evidence="2">cv. AP13</strain>
    </source>
</reference>
<dbReference type="PANTHER" id="PTHR34835">
    <property type="entry name" value="OS07G0283600 PROTEIN-RELATED"/>
    <property type="match status" value="1"/>
</dbReference>
<sequence length="202" mass="23181">MGQVVTDLSQFKHRLKSFKFTRYMVQQIIGIPSGEIPIILHSGGVKISDKLSIRDAVRNLLDQHDEESFIKWFMLVALSTIICPSTQNFVNINYLPYLLDVSQINTFDWSTHVLNYILSEVKKYQGFISSKDDGKIYVGSCLPLLAIAYMDFIDFSHEYANHHNFCYDVPRICNVRSEDFLFAANVDRNLSNPGRPSYGILE</sequence>
<feature type="non-terminal residue" evidence="1">
    <location>
        <position position="202"/>
    </location>
</feature>
<gene>
    <name evidence="1" type="ORF">PVAP13_5NG373781</name>
</gene>
<evidence type="ECO:0000313" key="1">
    <source>
        <dbReference type="EMBL" id="KAG2589698.1"/>
    </source>
</evidence>
<dbReference type="AlphaFoldDB" id="A0A8T0RY36"/>
<dbReference type="EMBL" id="CM029046">
    <property type="protein sequence ID" value="KAG2589698.1"/>
    <property type="molecule type" value="Genomic_DNA"/>
</dbReference>
<organism evidence="1 2">
    <name type="scientific">Panicum virgatum</name>
    <name type="common">Blackwell switchgrass</name>
    <dbReference type="NCBI Taxonomy" id="38727"/>
    <lineage>
        <taxon>Eukaryota</taxon>
        <taxon>Viridiplantae</taxon>
        <taxon>Streptophyta</taxon>
        <taxon>Embryophyta</taxon>
        <taxon>Tracheophyta</taxon>
        <taxon>Spermatophyta</taxon>
        <taxon>Magnoliopsida</taxon>
        <taxon>Liliopsida</taxon>
        <taxon>Poales</taxon>
        <taxon>Poaceae</taxon>
        <taxon>PACMAD clade</taxon>
        <taxon>Panicoideae</taxon>
        <taxon>Panicodae</taxon>
        <taxon>Paniceae</taxon>
        <taxon>Panicinae</taxon>
        <taxon>Panicum</taxon>
        <taxon>Panicum sect. Hiantes</taxon>
    </lineage>
</organism>
<dbReference type="Proteomes" id="UP000823388">
    <property type="component" value="Chromosome 5N"/>
</dbReference>